<dbReference type="InterPro" id="IPR013229">
    <property type="entry name" value="PEGA"/>
</dbReference>
<dbReference type="OrthoDB" id="350046at2"/>
<dbReference type="InterPro" id="IPR051043">
    <property type="entry name" value="Sulfatase_Mod_Factor_Kinase"/>
</dbReference>
<dbReference type="GO" id="GO:0120147">
    <property type="term" value="F:formylglycine-generating oxidase activity"/>
    <property type="evidence" value="ECO:0007669"/>
    <property type="project" value="TreeGrafter"/>
</dbReference>
<feature type="domain" description="PEGA" evidence="3">
    <location>
        <begin position="71"/>
        <end position="113"/>
    </location>
</feature>
<reference evidence="4 5" key="2">
    <citation type="journal article" date="2011" name="ISME J.">
        <title>RNA-seq reveals cooperative metabolic interactions between two termite-gut spirochete species in co-culture.</title>
        <authorList>
            <person name="Rosenthal A.Z."/>
            <person name="Matson E.G."/>
            <person name="Eldar A."/>
            <person name="Leadbetter J.R."/>
        </authorList>
    </citation>
    <scope>NUCLEOTIDE SEQUENCE [LARGE SCALE GENOMIC DNA]</scope>
    <source>
        <strain evidence="5">ATCC BAA-887 / DSM 12427 / ZAS-2</strain>
    </source>
</reference>
<dbReference type="PANTHER" id="PTHR23150:SF19">
    <property type="entry name" value="FORMYLGLYCINE-GENERATING ENZYME"/>
    <property type="match status" value="1"/>
</dbReference>
<keyword evidence="1" id="KW-0812">Transmembrane</keyword>
<evidence type="ECO:0000313" key="5">
    <source>
        <dbReference type="Proteomes" id="UP000009223"/>
    </source>
</evidence>
<dbReference type="Pfam" id="PF03781">
    <property type="entry name" value="FGE-sulfatase"/>
    <property type="match status" value="1"/>
</dbReference>
<gene>
    <name evidence="4" type="ordered locus">TREPR_2489</name>
</gene>
<dbReference type="Proteomes" id="UP000009223">
    <property type="component" value="Chromosome"/>
</dbReference>
<evidence type="ECO:0000259" key="2">
    <source>
        <dbReference type="Pfam" id="PF03781"/>
    </source>
</evidence>
<feature type="transmembrane region" description="Helical" evidence="1">
    <location>
        <begin position="41"/>
        <end position="61"/>
    </location>
</feature>
<evidence type="ECO:0000313" key="4">
    <source>
        <dbReference type="EMBL" id="AEF84000.1"/>
    </source>
</evidence>
<dbReference type="HOGENOM" id="CLU_550854_0_0_12"/>
<dbReference type="KEGG" id="tpi:TREPR_2489"/>
<dbReference type="EMBL" id="CP001843">
    <property type="protein sequence ID" value="AEF84000.1"/>
    <property type="molecule type" value="Genomic_DNA"/>
</dbReference>
<evidence type="ECO:0000259" key="3">
    <source>
        <dbReference type="Pfam" id="PF08308"/>
    </source>
</evidence>
<dbReference type="PANTHER" id="PTHR23150">
    <property type="entry name" value="SULFATASE MODIFYING FACTOR 1, 2"/>
    <property type="match status" value="1"/>
</dbReference>
<protein>
    <recommendedName>
        <fullName evidence="6">PEGA domain-containing protein</fullName>
    </recommendedName>
</protein>
<dbReference type="InterPro" id="IPR005532">
    <property type="entry name" value="SUMF_dom"/>
</dbReference>
<dbReference type="AlphaFoldDB" id="F5YH16"/>
<keyword evidence="1" id="KW-1133">Transmembrane helix</keyword>
<organism evidence="4 5">
    <name type="scientific">Treponema primitia (strain ATCC BAA-887 / DSM 12427 / ZAS-2)</name>
    <dbReference type="NCBI Taxonomy" id="545694"/>
    <lineage>
        <taxon>Bacteria</taxon>
        <taxon>Pseudomonadati</taxon>
        <taxon>Spirochaetota</taxon>
        <taxon>Spirochaetia</taxon>
        <taxon>Spirochaetales</taxon>
        <taxon>Treponemataceae</taxon>
        <taxon>Treponema</taxon>
    </lineage>
</organism>
<dbReference type="eggNOG" id="COG1262">
    <property type="taxonomic scope" value="Bacteria"/>
</dbReference>
<dbReference type="Pfam" id="PF08308">
    <property type="entry name" value="PEGA"/>
    <property type="match status" value="1"/>
</dbReference>
<accession>F5YH16</accession>
<sequence>MFGKKTPTELLSREAPTLAGTLEVPEDQVHLEPILGIRPGVYLAGLFTLILLALLFFIFLFPGLTNPGSLLVLDSEPRGAAVRIDGITLGATPCEVFVSQGSRSVELTLPGFVSRKLDIDAPGRILGSRLFPHRIAIAETLAPTLPLEALFIGASEYAAWSFTGEPTAAYQIPRDLSEGAYRSGPAAADPLLREGMDEILKEAARYASTKAAQRDLLRALFLSGNGGLSPSPLTFTETASGILSYLSELEGAAPWLTETLSPESARSVEGSGWYREAVSFAAALSGKSPVSPVRPLGASLRLDSLSFREIPGGSFIQGTAFPRELTQGSFYIATTEIDSETWEHFLRASPRWGRENRKTLISEGLVSEGYLEEPIYPPYPKPGVPGISWYAAAACCQWLTTLLPPGLREWEVRLPTEAEWEYAAKLGAGDSALPRGTSLEIPQNMIGGLWEWCADYYAPLNYLPGGNTITSPERSLKGGSWINPPGSVGMETRASLAPATSSAFVSFRPVIAPLAAPKAVTQ</sequence>
<dbReference type="STRING" id="545694.TREPR_2489"/>
<dbReference type="RefSeq" id="WP_015707721.1">
    <property type="nucleotide sequence ID" value="NC_015578.1"/>
</dbReference>
<dbReference type="SUPFAM" id="SSF56436">
    <property type="entry name" value="C-type lectin-like"/>
    <property type="match status" value="1"/>
</dbReference>
<reference evidence="5" key="1">
    <citation type="submission" date="2009-12" db="EMBL/GenBank/DDBJ databases">
        <title>Complete sequence of Treponema primitia strain ZAS-2.</title>
        <authorList>
            <person name="Tetu S.G."/>
            <person name="Matson E."/>
            <person name="Ren Q."/>
            <person name="Seshadri R."/>
            <person name="Elbourne L."/>
            <person name="Hassan K.A."/>
            <person name="Durkin A."/>
            <person name="Radune D."/>
            <person name="Mohamoud Y."/>
            <person name="Shay R."/>
            <person name="Jin S."/>
            <person name="Zhang X."/>
            <person name="Lucey K."/>
            <person name="Ballor N.R."/>
            <person name="Ottesen E."/>
            <person name="Rosenthal R."/>
            <person name="Allen A."/>
            <person name="Leadbetter J.R."/>
            <person name="Paulsen I.T."/>
        </authorList>
    </citation>
    <scope>NUCLEOTIDE SEQUENCE [LARGE SCALE GENOMIC DNA]</scope>
    <source>
        <strain evidence="5">ATCC BAA-887 / DSM 12427 / ZAS-2</strain>
    </source>
</reference>
<feature type="domain" description="Sulfatase-modifying factor enzyme-like" evidence="2">
    <location>
        <begin position="310"/>
        <end position="439"/>
    </location>
</feature>
<keyword evidence="5" id="KW-1185">Reference proteome</keyword>
<evidence type="ECO:0000256" key="1">
    <source>
        <dbReference type="SAM" id="Phobius"/>
    </source>
</evidence>
<name>F5YH16_TREPZ</name>
<keyword evidence="1" id="KW-0472">Membrane</keyword>
<proteinExistence type="predicted"/>
<dbReference type="Gene3D" id="3.90.1580.10">
    <property type="entry name" value="paralog of FGE (formylglycine-generating enzyme)"/>
    <property type="match status" value="2"/>
</dbReference>
<evidence type="ECO:0008006" key="6">
    <source>
        <dbReference type="Google" id="ProtNLM"/>
    </source>
</evidence>
<dbReference type="InterPro" id="IPR042095">
    <property type="entry name" value="SUMF_sf"/>
</dbReference>
<dbReference type="InterPro" id="IPR016187">
    <property type="entry name" value="CTDL_fold"/>
</dbReference>